<accession>A0A6L3V3X5</accession>
<evidence type="ECO:0000313" key="8">
    <source>
        <dbReference type="EMBL" id="KAB2332259.1"/>
    </source>
</evidence>
<keyword evidence="5 7" id="KW-1133">Transmembrane helix</keyword>
<evidence type="ECO:0000256" key="3">
    <source>
        <dbReference type="ARBA" id="ARBA00022448"/>
    </source>
</evidence>
<feature type="transmembrane region" description="Helical" evidence="7">
    <location>
        <begin position="343"/>
        <end position="363"/>
    </location>
</feature>
<dbReference type="RefSeq" id="WP_151535990.1">
    <property type="nucleotide sequence ID" value="NZ_WBOS01000009.1"/>
</dbReference>
<dbReference type="EMBL" id="WBOS01000009">
    <property type="protein sequence ID" value="KAB2332259.1"/>
    <property type="molecule type" value="Genomic_DNA"/>
</dbReference>
<proteinExistence type="inferred from homology"/>
<dbReference type="OrthoDB" id="5597247at2"/>
<feature type="transmembrane region" description="Helical" evidence="7">
    <location>
        <begin position="186"/>
        <end position="206"/>
    </location>
</feature>
<dbReference type="PANTHER" id="PTHR42810:SF1">
    <property type="entry name" value="PURINE PERMEASE YWDJ-RELATED"/>
    <property type="match status" value="1"/>
</dbReference>
<dbReference type="PANTHER" id="PTHR42810">
    <property type="entry name" value="PURINE PERMEASE C1399.01C-RELATED"/>
    <property type="match status" value="1"/>
</dbReference>
<dbReference type="GO" id="GO:0042907">
    <property type="term" value="F:xanthine transmembrane transporter activity"/>
    <property type="evidence" value="ECO:0007669"/>
    <property type="project" value="TreeGrafter"/>
</dbReference>
<name>A0A6L3V3X5_9BACI</name>
<dbReference type="NCBIfam" id="NF037981">
    <property type="entry name" value="NCS2_1"/>
    <property type="match status" value="1"/>
</dbReference>
<keyword evidence="6 7" id="KW-0472">Membrane</keyword>
<feature type="transmembrane region" description="Helical" evidence="7">
    <location>
        <begin position="227"/>
        <end position="248"/>
    </location>
</feature>
<feature type="transmembrane region" description="Helical" evidence="7">
    <location>
        <begin position="400"/>
        <end position="419"/>
    </location>
</feature>
<feature type="transmembrane region" description="Helical" evidence="7">
    <location>
        <begin position="282"/>
        <end position="304"/>
    </location>
</feature>
<organism evidence="8 9">
    <name type="scientific">Cytobacillus depressus</name>
    <dbReference type="NCBI Taxonomy" id="1602942"/>
    <lineage>
        <taxon>Bacteria</taxon>
        <taxon>Bacillati</taxon>
        <taxon>Bacillota</taxon>
        <taxon>Bacilli</taxon>
        <taxon>Bacillales</taxon>
        <taxon>Bacillaceae</taxon>
        <taxon>Cytobacillus</taxon>
    </lineage>
</organism>
<feature type="transmembrane region" description="Helical" evidence="7">
    <location>
        <begin position="316"/>
        <end position="337"/>
    </location>
</feature>
<keyword evidence="3" id="KW-0813">Transport</keyword>
<dbReference type="GO" id="GO:0005886">
    <property type="term" value="C:plasma membrane"/>
    <property type="evidence" value="ECO:0007669"/>
    <property type="project" value="TreeGrafter"/>
</dbReference>
<reference evidence="8 9" key="1">
    <citation type="journal article" date="2016" name="Antonie Van Leeuwenhoek">
        <title>Bacillus depressus sp. nov., isolated from soil of a sunflower field.</title>
        <authorList>
            <person name="Wei X."/>
            <person name="Xin D."/>
            <person name="Xin Y."/>
            <person name="Zhang H."/>
            <person name="Wang T."/>
            <person name="Zhang J."/>
        </authorList>
    </citation>
    <scope>NUCLEOTIDE SEQUENCE [LARGE SCALE GENOMIC DNA]</scope>
    <source>
        <strain evidence="8 9">BZ1</strain>
    </source>
</reference>
<evidence type="ECO:0000256" key="2">
    <source>
        <dbReference type="ARBA" id="ARBA00008821"/>
    </source>
</evidence>
<comment type="caution">
    <text evidence="8">The sequence shown here is derived from an EMBL/GenBank/DDBJ whole genome shotgun (WGS) entry which is preliminary data.</text>
</comment>
<evidence type="ECO:0000256" key="4">
    <source>
        <dbReference type="ARBA" id="ARBA00022692"/>
    </source>
</evidence>
<feature type="transmembrane region" description="Helical" evidence="7">
    <location>
        <begin position="96"/>
        <end position="116"/>
    </location>
</feature>
<evidence type="ECO:0000256" key="7">
    <source>
        <dbReference type="SAM" id="Phobius"/>
    </source>
</evidence>
<evidence type="ECO:0000256" key="5">
    <source>
        <dbReference type="ARBA" id="ARBA00022989"/>
    </source>
</evidence>
<evidence type="ECO:0000313" key="9">
    <source>
        <dbReference type="Proteomes" id="UP000481030"/>
    </source>
</evidence>
<feature type="transmembrane region" description="Helical" evidence="7">
    <location>
        <begin position="13"/>
        <end position="32"/>
    </location>
</feature>
<evidence type="ECO:0000256" key="1">
    <source>
        <dbReference type="ARBA" id="ARBA00004141"/>
    </source>
</evidence>
<gene>
    <name evidence="8" type="ORF">F7731_16945</name>
</gene>
<dbReference type="InterPro" id="IPR006043">
    <property type="entry name" value="NCS2"/>
</dbReference>
<evidence type="ECO:0000256" key="6">
    <source>
        <dbReference type="ARBA" id="ARBA00023136"/>
    </source>
</evidence>
<protein>
    <submittedName>
        <fullName evidence="8">Xanthine permease</fullName>
    </submittedName>
</protein>
<dbReference type="AlphaFoldDB" id="A0A6L3V3X5"/>
<sequence>MNTENNYLSTFQWFIYLLANSIALPIVIGNIFHLSGTEISALMQRTFLVVGLSSFLQAKFGHRFPIADGPAGSWVSIFVIYASLGMQQGNTMLETLRTLEAGLIIAGLILFILGITKWVQRLLFLFTPIVTGVFLFILALQLSGVFLNGMISNSGRTGQMDLLSFAISLLVFFFILVLSAKGKGWLKSYAILLGILFGWLVFILLGKSNQSFSISSELIKFPEIFPWGLPAVNGGIIVTAVLFSFLLISNTIAAMNAVGEAIPNNQENVQNRLYSGTWIGGVSHFISAIFSTIAVVPLPVTAGFIKLTKQYRIIPFLLACGILSVISLFPSIVGVLASLPLPVASAALLATLIEMLGISIRSLTIQPLTNRNRTIIGVSLLFGIGTMFLSAESFNGLPYLIQYIARNGLLLGTFSAIILERMWKVDQKAIA</sequence>
<dbReference type="Proteomes" id="UP000481030">
    <property type="component" value="Unassembled WGS sequence"/>
</dbReference>
<comment type="similarity">
    <text evidence="2">Belongs to the nucleobase:cation symporter-2 (NCS2) (TC 2.A.40) family.</text>
</comment>
<feature type="transmembrane region" description="Helical" evidence="7">
    <location>
        <begin position="375"/>
        <end position="394"/>
    </location>
</feature>
<feature type="transmembrane region" description="Helical" evidence="7">
    <location>
        <begin position="162"/>
        <end position="180"/>
    </location>
</feature>
<dbReference type="Pfam" id="PF00860">
    <property type="entry name" value="Xan_ur_permease"/>
    <property type="match status" value="1"/>
</dbReference>
<keyword evidence="9" id="KW-1185">Reference proteome</keyword>
<keyword evidence="4 7" id="KW-0812">Transmembrane</keyword>
<feature type="transmembrane region" description="Helical" evidence="7">
    <location>
        <begin position="122"/>
        <end position="150"/>
    </location>
</feature>
<comment type="subcellular location">
    <subcellularLocation>
        <location evidence="1">Membrane</location>
        <topology evidence="1">Multi-pass membrane protein</topology>
    </subcellularLocation>
</comment>
<feature type="transmembrane region" description="Helical" evidence="7">
    <location>
        <begin position="64"/>
        <end position="84"/>
    </location>
</feature>